<keyword evidence="10" id="KW-1185">Reference proteome</keyword>
<comment type="subcellular location">
    <subcellularLocation>
        <location evidence="1">Cell membrane</location>
        <topology evidence="1">Multi-pass membrane protein</topology>
    </subcellularLocation>
</comment>
<evidence type="ECO:0000313" key="10">
    <source>
        <dbReference type="Proteomes" id="UP000606870"/>
    </source>
</evidence>
<dbReference type="InterPro" id="IPR018076">
    <property type="entry name" value="T2SS_GspF_dom"/>
</dbReference>
<evidence type="ECO:0000256" key="6">
    <source>
        <dbReference type="ARBA" id="ARBA00023136"/>
    </source>
</evidence>
<feature type="transmembrane region" description="Helical" evidence="7">
    <location>
        <begin position="374"/>
        <end position="395"/>
    </location>
</feature>
<evidence type="ECO:0000256" key="3">
    <source>
        <dbReference type="ARBA" id="ARBA00022475"/>
    </source>
</evidence>
<gene>
    <name evidence="9" type="ORF">H8J70_02790</name>
</gene>
<evidence type="ECO:0000256" key="7">
    <source>
        <dbReference type="SAM" id="Phobius"/>
    </source>
</evidence>
<dbReference type="InterPro" id="IPR003004">
    <property type="entry name" value="GspF/PilC"/>
</dbReference>
<keyword evidence="3" id="KW-1003">Cell membrane</keyword>
<accession>A0ABR6VFW1</accession>
<evidence type="ECO:0000256" key="4">
    <source>
        <dbReference type="ARBA" id="ARBA00022692"/>
    </source>
</evidence>
<keyword evidence="6 7" id="KW-0472">Membrane</keyword>
<comment type="caution">
    <text evidence="9">The sequence shown here is derived from an EMBL/GenBank/DDBJ whole genome shotgun (WGS) entry which is preliminary data.</text>
</comment>
<dbReference type="Pfam" id="PF00482">
    <property type="entry name" value="T2SSF"/>
    <property type="match status" value="2"/>
</dbReference>
<feature type="domain" description="Type II secretion system protein GspF" evidence="8">
    <location>
        <begin position="70"/>
        <end position="191"/>
    </location>
</feature>
<feature type="transmembrane region" description="Helical" evidence="7">
    <location>
        <begin position="211"/>
        <end position="238"/>
    </location>
</feature>
<keyword evidence="5 7" id="KW-1133">Transmembrane helix</keyword>
<keyword evidence="4 7" id="KW-0812">Transmembrane</keyword>
<dbReference type="PRINTS" id="PR00812">
    <property type="entry name" value="BCTERIALGSPF"/>
</dbReference>
<feature type="domain" description="Type II secretion system protein GspF" evidence="8">
    <location>
        <begin position="271"/>
        <end position="393"/>
    </location>
</feature>
<protein>
    <submittedName>
        <fullName evidence="9">Type II secretion system F family protein</fullName>
    </submittedName>
</protein>
<organism evidence="9 10">
    <name type="scientific">Megasphaera hominis</name>
    <dbReference type="NCBI Taxonomy" id="159836"/>
    <lineage>
        <taxon>Bacteria</taxon>
        <taxon>Bacillati</taxon>
        <taxon>Bacillota</taxon>
        <taxon>Negativicutes</taxon>
        <taxon>Veillonellales</taxon>
        <taxon>Veillonellaceae</taxon>
        <taxon>Megasphaera</taxon>
    </lineage>
</organism>
<feature type="transmembrane region" description="Helical" evidence="7">
    <location>
        <begin position="168"/>
        <end position="191"/>
    </location>
</feature>
<dbReference type="PANTHER" id="PTHR30012">
    <property type="entry name" value="GENERAL SECRETION PATHWAY PROTEIN"/>
    <property type="match status" value="1"/>
</dbReference>
<evidence type="ECO:0000256" key="2">
    <source>
        <dbReference type="ARBA" id="ARBA00005745"/>
    </source>
</evidence>
<evidence type="ECO:0000313" key="9">
    <source>
        <dbReference type="EMBL" id="MBC3536187.1"/>
    </source>
</evidence>
<proteinExistence type="inferred from homology"/>
<dbReference type="RefSeq" id="WP_186502345.1">
    <property type="nucleotide sequence ID" value="NZ_JACOGK010000005.1"/>
</dbReference>
<name>A0ABR6VFW1_9FIRM</name>
<evidence type="ECO:0000259" key="8">
    <source>
        <dbReference type="Pfam" id="PF00482"/>
    </source>
</evidence>
<reference evidence="9 10" key="1">
    <citation type="submission" date="2020-08" db="EMBL/GenBank/DDBJ databases">
        <authorList>
            <person name="Liu C."/>
            <person name="Sun Q."/>
        </authorList>
    </citation>
    <scope>NUCLEOTIDE SEQUENCE [LARGE SCALE GENOMIC DNA]</scope>
    <source>
        <strain evidence="9 10">NSJ-59</strain>
    </source>
</reference>
<evidence type="ECO:0000256" key="1">
    <source>
        <dbReference type="ARBA" id="ARBA00004651"/>
    </source>
</evidence>
<sequence length="402" mass="45591">MKEFRVTARRQSGETVTRVLRAPSQQAVKQLLEKQEWHIVEIEEQIRESLWKKRIRRNRPLKARVLSHLFQQLAEMMRSGIPFVEAWRLLILEVSNKTQQDKLRQILATMEEGVAPSEVLNQSGLFPPFACQLLYAGEYSGSLETMLGLLGDFYEKTDRQKKLFLQALLYPAFLLFCTLCILVGAVCWVLPVFSEMFAQLHLTLPLLTRLLLRISALVQVHAAVIIASVLLSIVGLVYASRRAACRAWCIEQTMRIPAVRRLYLIGCWQRFSSVLAIQLAGGIPLLQAMRRASAVVPLVWYRHKMTRCMNRIEEGGSFSQAIKGELISTPYVETMLTVGESTGSYDTIFYKIAAYYEWRLSVFFTTLRSLLEPLLMTLTGLIIGIVVMALLLPLFDAAAGMG</sequence>
<dbReference type="PANTHER" id="PTHR30012:SF0">
    <property type="entry name" value="TYPE II SECRETION SYSTEM PROTEIN F-RELATED"/>
    <property type="match status" value="1"/>
</dbReference>
<evidence type="ECO:0000256" key="5">
    <source>
        <dbReference type="ARBA" id="ARBA00022989"/>
    </source>
</evidence>
<dbReference type="EMBL" id="JACOGK010000005">
    <property type="protein sequence ID" value="MBC3536187.1"/>
    <property type="molecule type" value="Genomic_DNA"/>
</dbReference>
<comment type="similarity">
    <text evidence="2">Belongs to the GSP F family.</text>
</comment>
<dbReference type="Gene3D" id="1.20.81.30">
    <property type="entry name" value="Type II secretion system (T2SS), domain F"/>
    <property type="match status" value="2"/>
</dbReference>
<dbReference type="Proteomes" id="UP000606870">
    <property type="component" value="Unassembled WGS sequence"/>
</dbReference>
<dbReference type="InterPro" id="IPR042094">
    <property type="entry name" value="T2SS_GspF_sf"/>
</dbReference>